<dbReference type="Proteomes" id="UP000551709">
    <property type="component" value="Chromosome"/>
</dbReference>
<dbReference type="AlphaFoldDB" id="A0A8T5UWR8"/>
<reference evidence="1" key="1">
    <citation type="journal article" date="2017" name="Syst. Appl. Microbiol.">
        <title>Soybeans inoculated with root zone soils of Canadian native legumes harbour diverse and novel Bradyrhizobium spp. that possess agricultural potential.</title>
        <authorList>
            <person name="Bromfield E.S.P."/>
            <person name="Cloutier S."/>
            <person name="Tambong J.T."/>
            <person name="Tran Thi T.V."/>
        </authorList>
    </citation>
    <scope>NUCLEOTIDE SEQUENCE</scope>
    <source>
        <strain evidence="1">1S5</strain>
    </source>
</reference>
<evidence type="ECO:0000313" key="2">
    <source>
        <dbReference type="Proteomes" id="UP000551709"/>
    </source>
</evidence>
<proteinExistence type="predicted"/>
<dbReference type="EMBL" id="CP096255">
    <property type="protein sequence ID" value="UPT87455.1"/>
    <property type="molecule type" value="Genomic_DNA"/>
</dbReference>
<organism evidence="1 2">
    <name type="scientific">Bradyrhizobium barranii subsp. apii</name>
    <dbReference type="NCBI Taxonomy" id="2819348"/>
    <lineage>
        <taxon>Bacteria</taxon>
        <taxon>Pseudomonadati</taxon>
        <taxon>Pseudomonadota</taxon>
        <taxon>Alphaproteobacteria</taxon>
        <taxon>Hyphomicrobiales</taxon>
        <taxon>Nitrobacteraceae</taxon>
        <taxon>Bradyrhizobium</taxon>
        <taxon>Bradyrhizobium barranii</taxon>
    </lineage>
</organism>
<dbReference type="RefSeq" id="WP_166068671.1">
    <property type="nucleotide sequence ID" value="NZ_CP096255.1"/>
</dbReference>
<name>A0A8T5UWR8_9BRAD</name>
<accession>A0A8T5UWR8</accession>
<gene>
    <name evidence="1" type="ORF">HAP41_0000046295</name>
</gene>
<reference evidence="1" key="2">
    <citation type="submission" date="2022-04" db="EMBL/GenBank/DDBJ databases">
        <authorList>
            <person name="Bromfield E.S.P."/>
            <person name="Cloutier S."/>
        </authorList>
    </citation>
    <scope>NUCLEOTIDE SEQUENCE</scope>
    <source>
        <strain evidence="1">1S5</strain>
    </source>
</reference>
<protein>
    <submittedName>
        <fullName evidence="1">Uncharacterized protein</fullName>
    </submittedName>
</protein>
<sequence>MGSGNIVHLPRSNLAESEFDPNLSKRFTGREMKDVWEKLDRVALEEVRKLVLKHEPHLEFELQAESLALRVAELAAFFLRQSAKRVVTHASAEASVSKPGT</sequence>
<evidence type="ECO:0000313" key="1">
    <source>
        <dbReference type="EMBL" id="UPT87455.1"/>
    </source>
</evidence>